<name>D2S090_HALTV</name>
<organism evidence="3 4">
    <name type="scientific">Haloterrigena turkmenica (strain ATCC 51198 / DSM 5511 / JCM 9101 / NCIMB 13204 / VKM B-1734 / 4k)</name>
    <name type="common">Halococcus turkmenicus</name>
    <dbReference type="NCBI Taxonomy" id="543526"/>
    <lineage>
        <taxon>Archaea</taxon>
        <taxon>Methanobacteriati</taxon>
        <taxon>Methanobacteriota</taxon>
        <taxon>Stenosarchaea group</taxon>
        <taxon>Halobacteria</taxon>
        <taxon>Halobacteriales</taxon>
        <taxon>Natrialbaceae</taxon>
        <taxon>Haloterrigena</taxon>
    </lineage>
</organism>
<evidence type="ECO:0000313" key="4">
    <source>
        <dbReference type="Proteomes" id="UP000001903"/>
    </source>
</evidence>
<dbReference type="HOGENOM" id="CLU_061980_4_1_2"/>
<dbReference type="EMBL" id="CP001861">
    <property type="protein sequence ID" value="ADB62787.1"/>
    <property type="molecule type" value="Genomic_DNA"/>
</dbReference>
<dbReference type="Pfam" id="PF12804">
    <property type="entry name" value="NTP_transf_3"/>
    <property type="match status" value="1"/>
</dbReference>
<dbReference type="GeneID" id="8744560"/>
<gene>
    <name evidence="3" type="ordered locus">Htur_3932</name>
</gene>
<geneLocation type="plasmid" evidence="3 4">
    <name>pHTUR01</name>
</geneLocation>
<sequence>MPDRSEPNPISGGRDGDSESAEVGGVLLAAGEGTRFEGGNKLLAEVEGTPIVRRAAKTLCRSSVDDIVAVVGHEADRVNEALTDLDLTVRPNENFAAGQSTSVRVGVDAAENADWDAVVFMLGDMPFVSPTTVDTLRAAYANGDGTIVVPTYEEQRGNPVLFGRRHYDALATVSGDRGGRRLIEDHANAVRIDVDDSGVRRDVDYRADLEETTG</sequence>
<dbReference type="PANTHER" id="PTHR43777:SF1">
    <property type="entry name" value="MOLYBDENUM COFACTOR CYTIDYLYLTRANSFERASE"/>
    <property type="match status" value="1"/>
</dbReference>
<evidence type="ECO:0000256" key="1">
    <source>
        <dbReference type="SAM" id="MobiDB-lite"/>
    </source>
</evidence>
<dbReference type="PANTHER" id="PTHR43777">
    <property type="entry name" value="MOLYBDENUM COFACTOR CYTIDYLYLTRANSFERASE"/>
    <property type="match status" value="1"/>
</dbReference>
<evidence type="ECO:0000259" key="2">
    <source>
        <dbReference type="Pfam" id="PF12804"/>
    </source>
</evidence>
<evidence type="ECO:0000313" key="3">
    <source>
        <dbReference type="EMBL" id="ADB62787.1"/>
    </source>
</evidence>
<accession>D2S090</accession>
<dbReference type="Proteomes" id="UP000001903">
    <property type="component" value="Plasmid pHTUR01"/>
</dbReference>
<keyword evidence="3" id="KW-0548">Nucleotidyltransferase</keyword>
<dbReference type="InterPro" id="IPR029044">
    <property type="entry name" value="Nucleotide-diphossugar_trans"/>
</dbReference>
<dbReference type="RefSeq" id="WP_012945031.1">
    <property type="nucleotide sequence ID" value="NC_013744.1"/>
</dbReference>
<proteinExistence type="predicted"/>
<dbReference type="SUPFAM" id="SSF53448">
    <property type="entry name" value="Nucleotide-diphospho-sugar transferases"/>
    <property type="match status" value="1"/>
</dbReference>
<protein>
    <submittedName>
        <fullName evidence="3">Molybdenum cofactor cytidylyltransferase / molybdopterin molybdochelatase</fullName>
    </submittedName>
</protein>
<dbReference type="InterPro" id="IPR025877">
    <property type="entry name" value="MobA-like_NTP_Trfase"/>
</dbReference>
<dbReference type="Gene3D" id="3.90.550.10">
    <property type="entry name" value="Spore Coat Polysaccharide Biosynthesis Protein SpsA, Chain A"/>
    <property type="match status" value="1"/>
</dbReference>
<dbReference type="AlphaFoldDB" id="D2S090"/>
<dbReference type="OrthoDB" id="28434at2157"/>
<keyword evidence="3" id="KW-0808">Transferase</keyword>
<dbReference type="GO" id="GO:0016779">
    <property type="term" value="F:nucleotidyltransferase activity"/>
    <property type="evidence" value="ECO:0007669"/>
    <property type="project" value="UniProtKB-KW"/>
</dbReference>
<keyword evidence="4" id="KW-1185">Reference proteome</keyword>
<reference evidence="3 4" key="1">
    <citation type="journal article" date="2010" name="Stand. Genomic Sci.">
        <title>Complete genome sequence of Haloterrigena turkmenica type strain (4k).</title>
        <authorList>
            <person name="Saunders E."/>
            <person name="Tindall B.J."/>
            <person name="Fahnrich R."/>
            <person name="Lapidus A."/>
            <person name="Copeland A."/>
            <person name="Del Rio T.G."/>
            <person name="Lucas S."/>
            <person name="Chen F."/>
            <person name="Tice H."/>
            <person name="Cheng J.F."/>
            <person name="Han C."/>
            <person name="Detter J.C."/>
            <person name="Bruce D."/>
            <person name="Goodwin L."/>
            <person name="Chain P."/>
            <person name="Pitluck S."/>
            <person name="Pati A."/>
            <person name="Ivanova N."/>
            <person name="Mavromatis K."/>
            <person name="Chen A."/>
            <person name="Palaniappan K."/>
            <person name="Land M."/>
            <person name="Hauser L."/>
            <person name="Chang Y.J."/>
            <person name="Jeffries C.D."/>
            <person name="Brettin T."/>
            <person name="Rohde M."/>
            <person name="Goker M."/>
            <person name="Bristow J."/>
            <person name="Eisen J.A."/>
            <person name="Markowitz V."/>
            <person name="Hugenholtz P."/>
            <person name="Klenk H.P."/>
            <person name="Kyrpides N.C."/>
        </authorList>
    </citation>
    <scope>NUCLEOTIDE SEQUENCE [LARGE SCALE GENOMIC DNA]</scope>
    <source>
        <strain evidence="4">ATCC 51198 / DSM 5511 / JCM 9101 / NCIMB 13204 / VKM B-1734 / 4k</strain>
    </source>
</reference>
<feature type="domain" description="MobA-like NTP transferase" evidence="2">
    <location>
        <begin position="25"/>
        <end position="187"/>
    </location>
</feature>
<feature type="region of interest" description="Disordered" evidence="1">
    <location>
        <begin position="1"/>
        <end position="22"/>
    </location>
</feature>
<dbReference type="KEGG" id="htu:Htur_3932"/>
<keyword evidence="3" id="KW-0614">Plasmid</keyword>
<dbReference type="CDD" id="cd04182">
    <property type="entry name" value="GT_2_like_f"/>
    <property type="match status" value="1"/>
</dbReference>